<gene>
    <name evidence="2" type="ORF">AVDCRST_MAG65-699</name>
</gene>
<protein>
    <submittedName>
        <fullName evidence="2">Uncharacterized protein</fullName>
    </submittedName>
</protein>
<proteinExistence type="predicted"/>
<evidence type="ECO:0000313" key="2">
    <source>
        <dbReference type="EMBL" id="CAA9470161.1"/>
    </source>
</evidence>
<dbReference type="EMBL" id="CADCVL010000117">
    <property type="protein sequence ID" value="CAA9470161.1"/>
    <property type="molecule type" value="Genomic_DNA"/>
</dbReference>
<name>A0A6J4RKK8_9ACTN</name>
<sequence length="92" mass="10202">EADLQAHRHRAGRPRRTARTADLHVRVVTHRRRGPAQADHRDHAVVEAARRRRAPGDDLPGDARRGRPRGGQGVVVSHRRLAGRAAPRSQAV</sequence>
<organism evidence="2">
    <name type="scientific">uncultured Solirubrobacteraceae bacterium</name>
    <dbReference type="NCBI Taxonomy" id="1162706"/>
    <lineage>
        <taxon>Bacteria</taxon>
        <taxon>Bacillati</taxon>
        <taxon>Actinomycetota</taxon>
        <taxon>Thermoleophilia</taxon>
        <taxon>Solirubrobacterales</taxon>
        <taxon>Solirubrobacteraceae</taxon>
        <taxon>environmental samples</taxon>
    </lineage>
</organism>
<dbReference type="AlphaFoldDB" id="A0A6J4RKK8"/>
<evidence type="ECO:0000256" key="1">
    <source>
        <dbReference type="SAM" id="MobiDB-lite"/>
    </source>
</evidence>
<feature type="region of interest" description="Disordered" evidence="1">
    <location>
        <begin position="29"/>
        <end position="92"/>
    </location>
</feature>
<accession>A0A6J4RKK8</accession>
<feature type="compositionally biased region" description="Basic and acidic residues" evidence="1">
    <location>
        <begin position="38"/>
        <end position="49"/>
    </location>
</feature>
<feature type="non-terminal residue" evidence="2">
    <location>
        <position position="1"/>
    </location>
</feature>
<reference evidence="2" key="1">
    <citation type="submission" date="2020-02" db="EMBL/GenBank/DDBJ databases">
        <authorList>
            <person name="Meier V. D."/>
        </authorList>
    </citation>
    <scope>NUCLEOTIDE SEQUENCE</scope>
    <source>
        <strain evidence="2">AVDCRST_MAG65</strain>
    </source>
</reference>
<feature type="non-terminal residue" evidence="2">
    <location>
        <position position="92"/>
    </location>
</feature>